<accession>E3BIT1</accession>
<evidence type="ECO:0000313" key="6">
    <source>
        <dbReference type="Proteomes" id="UP000002943"/>
    </source>
</evidence>
<reference evidence="5 6" key="1">
    <citation type="journal article" date="2012" name="Int. J. Syst. Evol. Microbiol.">
        <title>Vibrio caribbeanicus sp. nov., isolated from the marine sponge Scleritoderma cyanea.</title>
        <authorList>
            <person name="Hoffmann M."/>
            <person name="Monday S.R."/>
            <person name="Allard M.W."/>
            <person name="Strain E.A."/>
            <person name="Whittaker P."/>
            <person name="Naum M."/>
            <person name="McCarthy P.J."/>
            <person name="Lopez J.V."/>
            <person name="Fischer M."/>
            <person name="Brown E.W."/>
        </authorList>
    </citation>
    <scope>NUCLEOTIDE SEQUENCE [LARGE SCALE GENOMIC DNA]</scope>
    <source>
        <strain evidence="5 6">ATCC BAA-2122</strain>
    </source>
</reference>
<evidence type="ECO:0000256" key="4">
    <source>
        <dbReference type="ARBA" id="ARBA00017149"/>
    </source>
</evidence>
<dbReference type="SUPFAM" id="SSF75169">
    <property type="entry name" value="DsrEFH-like"/>
    <property type="match status" value="1"/>
</dbReference>
<dbReference type="NCBIfam" id="NF001238">
    <property type="entry name" value="PRK00211.1"/>
    <property type="match status" value="1"/>
</dbReference>
<organism evidence="5 6">
    <name type="scientific">Vibrio caribbeanicus ATCC BAA-2122</name>
    <dbReference type="NCBI Taxonomy" id="796620"/>
    <lineage>
        <taxon>Bacteria</taxon>
        <taxon>Pseudomonadati</taxon>
        <taxon>Pseudomonadota</taxon>
        <taxon>Gammaproteobacteria</taxon>
        <taxon>Vibrionales</taxon>
        <taxon>Vibrionaceae</taxon>
        <taxon>Vibrio</taxon>
    </lineage>
</organism>
<dbReference type="AlphaFoldDB" id="E3BIT1"/>
<dbReference type="Gene3D" id="3.40.1260.10">
    <property type="entry name" value="DsrEFH-like"/>
    <property type="match status" value="1"/>
</dbReference>
<sequence>MTSLTYVFCSAPHSTSSGREGLDALLAASAYCEDIRVIFLGDGVYQLLKDQETQQILSKGYAPSFKLMELYDIESIYICESSMKERGLVLADLLIGGQLLDSAALSNQLHDADKVLTF</sequence>
<keyword evidence="6" id="KW-1185">Reference proteome</keyword>
<gene>
    <name evidence="5" type="ORF">VIBC2010_11401</name>
</gene>
<dbReference type="Proteomes" id="UP000002943">
    <property type="component" value="Unassembled WGS sequence"/>
</dbReference>
<comment type="similarity">
    <text evidence="3">Belongs to the DsrF/TusC family.</text>
</comment>
<dbReference type="Pfam" id="PF02635">
    <property type="entry name" value="DsrE"/>
    <property type="match status" value="1"/>
</dbReference>
<dbReference type="InterPro" id="IPR003787">
    <property type="entry name" value="Sulphur_relay_DsrE/F-like"/>
</dbReference>
<dbReference type="NCBIfam" id="TIGR03010">
    <property type="entry name" value="sulf_tusC_dsrF"/>
    <property type="match status" value="1"/>
</dbReference>
<dbReference type="eggNOG" id="COG2923">
    <property type="taxonomic scope" value="Bacteria"/>
</dbReference>
<dbReference type="PANTHER" id="PTHR38780">
    <property type="entry name" value="PROTEIN TUSC"/>
    <property type="match status" value="1"/>
</dbReference>
<dbReference type="InterPro" id="IPR017462">
    <property type="entry name" value="Sulphur_relay_TusC/DsrF"/>
</dbReference>
<evidence type="ECO:0000313" key="5">
    <source>
        <dbReference type="EMBL" id="EFP97017.1"/>
    </source>
</evidence>
<dbReference type="RefSeq" id="WP_009600909.1">
    <property type="nucleotide sequence ID" value="NZ_AEIU01000067.1"/>
</dbReference>
<dbReference type="GO" id="GO:0005737">
    <property type="term" value="C:cytoplasm"/>
    <property type="evidence" value="ECO:0007669"/>
    <property type="project" value="UniProtKB-SubCell"/>
</dbReference>
<name>E3BIT1_9VIBR</name>
<comment type="function">
    <text evidence="1">Could be part of a sulfur-relay system.</text>
</comment>
<dbReference type="OrthoDB" id="9789418at2"/>
<dbReference type="EMBL" id="AEIU01000067">
    <property type="protein sequence ID" value="EFP97017.1"/>
    <property type="molecule type" value="Genomic_DNA"/>
</dbReference>
<evidence type="ECO:0000256" key="1">
    <source>
        <dbReference type="ARBA" id="ARBA00002850"/>
    </source>
</evidence>
<dbReference type="InterPro" id="IPR027396">
    <property type="entry name" value="DsrEFH-like"/>
</dbReference>
<proteinExistence type="inferred from homology"/>
<evidence type="ECO:0000256" key="2">
    <source>
        <dbReference type="ARBA" id="ARBA00004496"/>
    </source>
</evidence>
<evidence type="ECO:0000256" key="3">
    <source>
        <dbReference type="ARBA" id="ARBA00005996"/>
    </source>
</evidence>
<protein>
    <recommendedName>
        <fullName evidence="4">Protein TusC homolog</fullName>
    </recommendedName>
</protein>
<dbReference type="PANTHER" id="PTHR38780:SF1">
    <property type="entry name" value="PROTEIN TUSC"/>
    <property type="match status" value="1"/>
</dbReference>
<dbReference type="STRING" id="796620.VIBC2010_11401"/>
<comment type="caution">
    <text evidence="5">The sequence shown here is derived from an EMBL/GenBank/DDBJ whole genome shotgun (WGS) entry which is preliminary data.</text>
</comment>
<comment type="subcellular location">
    <subcellularLocation>
        <location evidence="2">Cytoplasm</location>
    </subcellularLocation>
</comment>